<proteinExistence type="predicted"/>
<evidence type="ECO:0000313" key="2">
    <source>
        <dbReference type="Proteomes" id="UP000065511"/>
    </source>
</evidence>
<organism evidence="1 2">
    <name type="scientific">Enterococcus silesiacus</name>
    <dbReference type="NCBI Taxonomy" id="332949"/>
    <lineage>
        <taxon>Bacteria</taxon>
        <taxon>Bacillati</taxon>
        <taxon>Bacillota</taxon>
        <taxon>Bacilli</taxon>
        <taxon>Lactobacillales</taxon>
        <taxon>Enterococcaceae</taxon>
        <taxon>Enterococcus</taxon>
    </lineage>
</organism>
<dbReference type="EMBL" id="CP013614">
    <property type="protein sequence ID" value="ALS02932.1"/>
    <property type="molecule type" value="Genomic_DNA"/>
</dbReference>
<keyword evidence="2" id="KW-1185">Reference proteome</keyword>
<reference evidence="1 2" key="1">
    <citation type="submission" date="2015-12" db="EMBL/GenBank/DDBJ databases">
        <authorList>
            <person name="Lauer A."/>
            <person name="Humrighouse B."/>
            <person name="Loparev V."/>
            <person name="Shewmaker P.L."/>
            <person name="Whitney A.M."/>
            <person name="McLaughlin R.W."/>
        </authorList>
    </citation>
    <scope>NUCLEOTIDE SEQUENCE [LARGE SCALE GENOMIC DNA]</scope>
    <source>
        <strain evidence="1 2">LMG 23085</strain>
    </source>
</reference>
<sequence>MLRIDTGNLIGQHSLTSQGFMDQRQLICEVPFLLYSFLSTTHFKEKQFHSQQSVRKFFVYLVLL</sequence>
<protein>
    <submittedName>
        <fullName evidence="1">Uncharacterized protein</fullName>
    </submittedName>
</protein>
<evidence type="ECO:0000313" key="1">
    <source>
        <dbReference type="EMBL" id="ALS02932.1"/>
    </source>
</evidence>
<accession>A0ABM5WDF3</accession>
<gene>
    <name evidence="1" type="ORF">ATZ33_16555</name>
</gene>
<name>A0ABM5WDF3_9ENTE</name>
<dbReference type="Proteomes" id="UP000065511">
    <property type="component" value="Chromosome"/>
</dbReference>